<proteinExistence type="predicted"/>
<protein>
    <submittedName>
        <fullName evidence="1">Uncharacterized protein</fullName>
    </submittedName>
</protein>
<dbReference type="RefSeq" id="WP_036766295.1">
    <property type="nucleotide sequence ID" value="NZ_PYOG01000035.1"/>
</dbReference>
<dbReference type="Proteomes" id="UP000251647">
    <property type="component" value="Unassembled WGS sequence"/>
</dbReference>
<organism evidence="1 2">
    <name type="scientific">Photobacterium damselae</name>
    <dbReference type="NCBI Taxonomy" id="38293"/>
    <lineage>
        <taxon>Bacteria</taxon>
        <taxon>Pseudomonadati</taxon>
        <taxon>Pseudomonadota</taxon>
        <taxon>Gammaproteobacteria</taxon>
        <taxon>Vibrionales</taxon>
        <taxon>Vibrionaceae</taxon>
        <taxon>Photobacterium</taxon>
    </lineage>
</organism>
<dbReference type="EMBL" id="UATL01000008">
    <property type="protein sequence ID" value="SPY46106.1"/>
    <property type="molecule type" value="Genomic_DNA"/>
</dbReference>
<evidence type="ECO:0000313" key="1">
    <source>
        <dbReference type="EMBL" id="SPY46106.1"/>
    </source>
</evidence>
<evidence type="ECO:0000313" key="2">
    <source>
        <dbReference type="Proteomes" id="UP000251647"/>
    </source>
</evidence>
<reference evidence="1 2" key="1">
    <citation type="submission" date="2018-06" db="EMBL/GenBank/DDBJ databases">
        <authorList>
            <consortium name="Pathogen Informatics"/>
            <person name="Doyle S."/>
        </authorList>
    </citation>
    <scope>NUCLEOTIDE SEQUENCE [LARGE SCALE GENOMIC DNA]</scope>
    <source>
        <strain evidence="1 2">NCTC11647</strain>
    </source>
</reference>
<name>A0A2T3Q9Q4_PHODM</name>
<accession>A0A2T3Q9Q4</accession>
<dbReference type="AlphaFoldDB" id="A0A2T3Q9Q4"/>
<dbReference type="OrthoDB" id="7065389at2"/>
<sequence>MSAMRLVSVLFVIFISPFSYSSTGSTGWREISEIGCHLNDGTCYVSLDINVGPSNCHGSSVRWNKEHSDSGKETLSLLMAASAAGKKVNFYISDSCYGAFPTFNYMSVKMK</sequence>
<gene>
    <name evidence="1" type="ORF">NCTC11647_04453</name>
</gene>